<gene>
    <name evidence="1" type="ORF">NC998_27685</name>
</gene>
<organism evidence="1 2">
    <name type="scientific">Trichocoleus desertorum GB2-A4</name>
    <dbReference type="NCBI Taxonomy" id="2933944"/>
    <lineage>
        <taxon>Bacteria</taxon>
        <taxon>Bacillati</taxon>
        <taxon>Cyanobacteriota</taxon>
        <taxon>Cyanophyceae</taxon>
        <taxon>Leptolyngbyales</taxon>
        <taxon>Trichocoleusaceae</taxon>
        <taxon>Trichocoleus</taxon>
    </lineage>
</organism>
<evidence type="ECO:0000313" key="2">
    <source>
        <dbReference type="Proteomes" id="UP001464891"/>
    </source>
</evidence>
<name>A0ABV0JGF1_9CYAN</name>
<proteinExistence type="predicted"/>
<dbReference type="EMBL" id="JAMPKM010000049">
    <property type="protein sequence ID" value="MEP0820872.1"/>
    <property type="molecule type" value="Genomic_DNA"/>
</dbReference>
<accession>A0ABV0JGF1</accession>
<reference evidence="1 2" key="1">
    <citation type="submission" date="2022-04" db="EMBL/GenBank/DDBJ databases">
        <title>Positive selection, recombination, and allopatry shape intraspecific diversity of widespread and dominant cyanobacteria.</title>
        <authorList>
            <person name="Wei J."/>
            <person name="Shu W."/>
            <person name="Hu C."/>
        </authorList>
    </citation>
    <scope>NUCLEOTIDE SEQUENCE [LARGE SCALE GENOMIC DNA]</scope>
    <source>
        <strain evidence="1 2">GB2-A4</strain>
    </source>
</reference>
<protein>
    <submittedName>
        <fullName evidence="1">Uncharacterized protein</fullName>
    </submittedName>
</protein>
<keyword evidence="2" id="KW-1185">Reference proteome</keyword>
<comment type="caution">
    <text evidence="1">The sequence shown here is derived from an EMBL/GenBank/DDBJ whole genome shotgun (WGS) entry which is preliminary data.</text>
</comment>
<dbReference type="RefSeq" id="WP_190442817.1">
    <property type="nucleotide sequence ID" value="NZ_JAMPKM010000049.1"/>
</dbReference>
<sequence>MNAVVNLALSQGYLLKTAAIQNETVYWVENPYFTSLPYLCLEDLASFLHTLPLLPHPEDTLIWLNLAKALSPQLVAGDRASDAKPKPSFDVLKTLDFEQSNNRASKMQSLIP</sequence>
<evidence type="ECO:0000313" key="1">
    <source>
        <dbReference type="EMBL" id="MEP0820872.1"/>
    </source>
</evidence>
<dbReference type="Proteomes" id="UP001464891">
    <property type="component" value="Unassembled WGS sequence"/>
</dbReference>